<feature type="domain" description="Phospholipid/glycerol acyltransferase" evidence="9">
    <location>
        <begin position="350"/>
        <end position="451"/>
    </location>
</feature>
<dbReference type="AlphaFoldDB" id="A0AAN7FKI8"/>
<keyword evidence="5 8" id="KW-1133">Transmembrane helix</keyword>
<dbReference type="Pfam" id="PF23270">
    <property type="entry name" value="HAD_RAM2_N"/>
    <property type="match status" value="1"/>
</dbReference>
<dbReference type="GO" id="GO:0016791">
    <property type="term" value="F:phosphatase activity"/>
    <property type="evidence" value="ECO:0007669"/>
    <property type="project" value="TreeGrafter"/>
</dbReference>
<comment type="caution">
    <text evidence="10">The sequence shown here is derived from an EMBL/GenBank/DDBJ whole genome shotgun (WGS) entry which is preliminary data.</text>
</comment>
<dbReference type="SMART" id="SM00563">
    <property type="entry name" value="PlsC"/>
    <property type="match status" value="1"/>
</dbReference>
<dbReference type="CDD" id="cd06551">
    <property type="entry name" value="LPLAT"/>
    <property type="match status" value="1"/>
</dbReference>
<evidence type="ECO:0000256" key="3">
    <source>
        <dbReference type="ARBA" id="ARBA00022679"/>
    </source>
</evidence>
<sequence length="538" mass="60557">MLQNKNQNMAGKPFNMKTLFFMSKTFLKKIENHLNIPGRLSNVHAPHLKFQKYSYLAHRSEELQNQTLLFHVEGALLKSSSLFSYFMLVAFEAGWLLRALILLLLYPLVSFLCLVCEEVGLKIMVFVCFVGIRKDRFVIGRSVLPKFFLEDVGNECFDVVMRCGKKVGVTNLPEVMVDCFLRDYMGVEAVVGRELKVFCGYYLGLMEEKKSVKVVLEEIFEEEKEGAHVIGIGCFNVSFDHQLFSHCKEIYLVSEAEKKNWQVLPREKYPKPLIFHDGRLAFRPTPVATLVMLMWVPFGLLVAILRVLATSLLPLHICVPVLSCIGMRGSAPSPNSLPTPIIYGEKSKGILYVCNHKTLIDPVYVSAAVRKPATAVTYSLSKTSELVSPIKTIRLARKREEDSKMIEKLLSQGNVVICPEGTTCREPYLLRFSPLFAETTDDIVPIAIDFHVSMFYGTTASGLKCLDPLFIVLNPTTNCDIKILEKLPKEFTCGVGGKSKFEVANYVQAKIAEALGFERTNLTRKDKYLMLAGNEGKA</sequence>
<dbReference type="InterPro" id="IPR002123">
    <property type="entry name" value="Plipid/glycerol_acylTrfase"/>
</dbReference>
<evidence type="ECO:0000256" key="4">
    <source>
        <dbReference type="ARBA" id="ARBA00022692"/>
    </source>
</evidence>
<dbReference type="GO" id="GO:0010143">
    <property type="term" value="P:cutin biosynthetic process"/>
    <property type="evidence" value="ECO:0007669"/>
    <property type="project" value="TreeGrafter"/>
</dbReference>
<reference evidence="10 11" key="1">
    <citation type="journal article" date="2023" name="G3 (Bethesda)">
        <title>A haplotype-resolved chromosome-scale genome for Quercus rubra L. provides insights into the genetics of adaptive traits for red oak species.</title>
        <authorList>
            <person name="Kapoor B."/>
            <person name="Jenkins J."/>
            <person name="Schmutz J."/>
            <person name="Zhebentyayeva T."/>
            <person name="Kuelheim C."/>
            <person name="Coggeshall M."/>
            <person name="Heim C."/>
            <person name="Lasky J.R."/>
            <person name="Leites L."/>
            <person name="Islam-Faridi N."/>
            <person name="Romero-Severson J."/>
            <person name="DeLeo V.L."/>
            <person name="Lucas S.M."/>
            <person name="Lazic D."/>
            <person name="Gailing O."/>
            <person name="Carlson J."/>
            <person name="Staton M."/>
        </authorList>
    </citation>
    <scope>NUCLEOTIDE SEQUENCE [LARGE SCALE GENOMIC DNA]</scope>
    <source>
        <strain evidence="10">Pseudo-F2</strain>
    </source>
</reference>
<dbReference type="Pfam" id="PF01553">
    <property type="entry name" value="Acyltransferase"/>
    <property type="match status" value="1"/>
</dbReference>
<keyword evidence="4 8" id="KW-0812">Transmembrane</keyword>
<evidence type="ECO:0000256" key="1">
    <source>
        <dbReference type="ARBA" id="ARBA00004141"/>
    </source>
</evidence>
<organism evidence="10 11">
    <name type="scientific">Quercus rubra</name>
    <name type="common">Northern red oak</name>
    <name type="synonym">Quercus borealis</name>
    <dbReference type="NCBI Taxonomy" id="3512"/>
    <lineage>
        <taxon>Eukaryota</taxon>
        <taxon>Viridiplantae</taxon>
        <taxon>Streptophyta</taxon>
        <taxon>Embryophyta</taxon>
        <taxon>Tracheophyta</taxon>
        <taxon>Spermatophyta</taxon>
        <taxon>Magnoliopsida</taxon>
        <taxon>eudicotyledons</taxon>
        <taxon>Gunneridae</taxon>
        <taxon>Pentapetalae</taxon>
        <taxon>rosids</taxon>
        <taxon>fabids</taxon>
        <taxon>Fagales</taxon>
        <taxon>Fagaceae</taxon>
        <taxon>Quercus</taxon>
    </lineage>
</organism>
<evidence type="ECO:0000259" key="9">
    <source>
        <dbReference type="SMART" id="SM00563"/>
    </source>
</evidence>
<evidence type="ECO:0000256" key="6">
    <source>
        <dbReference type="ARBA" id="ARBA00023136"/>
    </source>
</evidence>
<evidence type="ECO:0000256" key="7">
    <source>
        <dbReference type="ARBA" id="ARBA00023315"/>
    </source>
</evidence>
<feature type="transmembrane region" description="Helical" evidence="8">
    <location>
        <begin position="287"/>
        <end position="309"/>
    </location>
</feature>
<dbReference type="PANTHER" id="PTHR15486">
    <property type="entry name" value="ANCIENT UBIQUITOUS PROTEIN"/>
    <property type="match status" value="1"/>
</dbReference>
<comment type="subcellular location">
    <subcellularLocation>
        <location evidence="1">Membrane</location>
        <topology evidence="1">Multi-pass membrane protein</topology>
    </subcellularLocation>
</comment>
<keyword evidence="11" id="KW-1185">Reference proteome</keyword>
<dbReference type="EMBL" id="JAXUIC010000003">
    <property type="protein sequence ID" value="KAK4595468.1"/>
    <property type="molecule type" value="Genomic_DNA"/>
</dbReference>
<accession>A0AAN7FKI8</accession>
<feature type="transmembrane region" description="Helical" evidence="8">
    <location>
        <begin position="82"/>
        <end position="103"/>
    </location>
</feature>
<comment type="similarity">
    <text evidence="2">Belongs to the GPAT/DAPAT family.</text>
</comment>
<keyword evidence="7" id="KW-0012">Acyltransferase</keyword>
<gene>
    <name evidence="10" type="ORF">RGQ29_013793</name>
</gene>
<dbReference type="Proteomes" id="UP001324115">
    <property type="component" value="Unassembled WGS sequence"/>
</dbReference>
<dbReference type="GO" id="GO:0016020">
    <property type="term" value="C:membrane"/>
    <property type="evidence" value="ECO:0007669"/>
    <property type="project" value="UniProtKB-SubCell"/>
</dbReference>
<evidence type="ECO:0000256" key="2">
    <source>
        <dbReference type="ARBA" id="ARBA00007937"/>
    </source>
</evidence>
<dbReference type="SUPFAM" id="SSF69593">
    <property type="entry name" value="Glycerol-3-phosphate (1)-acyltransferase"/>
    <property type="match status" value="1"/>
</dbReference>
<feature type="transmembrane region" description="Helical" evidence="8">
    <location>
        <begin position="109"/>
        <end position="132"/>
    </location>
</feature>
<dbReference type="PANTHER" id="PTHR15486:SF65">
    <property type="entry name" value="GLYCEROL-3-PHOSPHATE ACYLTRANSFERASE"/>
    <property type="match status" value="1"/>
</dbReference>
<name>A0AAN7FKI8_QUERU</name>
<keyword evidence="3" id="KW-0808">Transferase</keyword>
<evidence type="ECO:0000313" key="11">
    <source>
        <dbReference type="Proteomes" id="UP001324115"/>
    </source>
</evidence>
<protein>
    <recommendedName>
        <fullName evidence="9">Phospholipid/glycerol acyltransferase domain-containing protein</fullName>
    </recommendedName>
</protein>
<dbReference type="InterPro" id="IPR056462">
    <property type="entry name" value="HAD_RAM2/GPAT1-8"/>
</dbReference>
<keyword evidence="6 8" id="KW-0472">Membrane</keyword>
<dbReference type="GO" id="GO:0090447">
    <property type="term" value="F:glycerol-3-phosphate 2-O-acyltransferase activity"/>
    <property type="evidence" value="ECO:0007669"/>
    <property type="project" value="TreeGrafter"/>
</dbReference>
<evidence type="ECO:0000256" key="5">
    <source>
        <dbReference type="ARBA" id="ARBA00022989"/>
    </source>
</evidence>
<evidence type="ECO:0000313" key="10">
    <source>
        <dbReference type="EMBL" id="KAK4595468.1"/>
    </source>
</evidence>
<evidence type="ECO:0000256" key="8">
    <source>
        <dbReference type="SAM" id="Phobius"/>
    </source>
</evidence>
<proteinExistence type="inferred from homology"/>